<dbReference type="InterPro" id="IPR038491">
    <property type="entry name" value="Velvet_dom_sf"/>
</dbReference>
<feature type="region of interest" description="Disordered" evidence="6">
    <location>
        <begin position="19"/>
        <end position="300"/>
    </location>
</feature>
<keyword evidence="2" id="KW-0749">Sporulation</keyword>
<comment type="caution">
    <text evidence="8">The sequence shown here is derived from an EMBL/GenBank/DDBJ whole genome shotgun (WGS) entry which is preliminary data.</text>
</comment>
<name>A0A162I9L9_9HYPO</name>
<dbReference type="OrthoDB" id="3056235at2759"/>
<dbReference type="PROSITE" id="PS51821">
    <property type="entry name" value="VELVET"/>
    <property type="match status" value="1"/>
</dbReference>
<feature type="compositionally biased region" description="Low complexity" evidence="6">
    <location>
        <begin position="44"/>
        <end position="53"/>
    </location>
</feature>
<dbReference type="PANTHER" id="PTHR33572">
    <property type="entry name" value="SPORE DEVELOPMENT REGULATOR VOSA"/>
    <property type="match status" value="1"/>
</dbReference>
<evidence type="ECO:0000256" key="3">
    <source>
        <dbReference type="ARBA" id="ARBA00023015"/>
    </source>
</evidence>
<dbReference type="Pfam" id="PF11754">
    <property type="entry name" value="Velvet"/>
    <property type="match status" value="1"/>
</dbReference>
<keyword evidence="5" id="KW-0539">Nucleus</keyword>
<feature type="compositionally biased region" description="Polar residues" evidence="6">
    <location>
        <begin position="167"/>
        <end position="176"/>
    </location>
</feature>
<feature type="compositionally biased region" description="Low complexity" evidence="6">
    <location>
        <begin position="70"/>
        <end position="99"/>
    </location>
</feature>
<feature type="compositionally biased region" description="Pro residues" evidence="6">
    <location>
        <begin position="206"/>
        <end position="218"/>
    </location>
</feature>
<feature type="compositionally biased region" description="Polar residues" evidence="6">
    <location>
        <begin position="289"/>
        <end position="300"/>
    </location>
</feature>
<keyword evidence="9" id="KW-1185">Reference proteome</keyword>
<evidence type="ECO:0000256" key="5">
    <source>
        <dbReference type="ARBA" id="ARBA00023242"/>
    </source>
</evidence>
<keyword evidence="4" id="KW-0804">Transcription</keyword>
<comment type="subcellular location">
    <subcellularLocation>
        <location evidence="1">Nucleus</location>
    </subcellularLocation>
</comment>
<evidence type="ECO:0000313" key="9">
    <source>
        <dbReference type="Proteomes" id="UP000076874"/>
    </source>
</evidence>
<evidence type="ECO:0000256" key="2">
    <source>
        <dbReference type="ARBA" id="ARBA00022969"/>
    </source>
</evidence>
<feature type="compositionally biased region" description="Low complexity" evidence="6">
    <location>
        <begin position="196"/>
        <end position="205"/>
    </location>
</feature>
<evidence type="ECO:0000256" key="4">
    <source>
        <dbReference type="ARBA" id="ARBA00023163"/>
    </source>
</evidence>
<dbReference type="Proteomes" id="UP000076874">
    <property type="component" value="Unassembled WGS sequence"/>
</dbReference>
<gene>
    <name evidence="8" type="ORF">SPI_09059</name>
</gene>
<dbReference type="GO" id="GO:0005634">
    <property type="term" value="C:nucleus"/>
    <property type="evidence" value="ECO:0007669"/>
    <property type="project" value="UniProtKB-SubCell"/>
</dbReference>
<protein>
    <submittedName>
        <fullName evidence="8">Velvet factor</fullName>
    </submittedName>
</protein>
<feature type="region of interest" description="Disordered" evidence="6">
    <location>
        <begin position="545"/>
        <end position="585"/>
    </location>
</feature>
<dbReference type="PANTHER" id="PTHR33572:SF17">
    <property type="entry name" value="SEXUAL DEVELOPMENT REGULATOR VELC"/>
    <property type="match status" value="1"/>
</dbReference>
<dbReference type="AlphaFoldDB" id="A0A162I9L9"/>
<dbReference type="InterPro" id="IPR021740">
    <property type="entry name" value="Velvet"/>
</dbReference>
<keyword evidence="3" id="KW-0805">Transcription regulation</keyword>
<dbReference type="GO" id="GO:0030435">
    <property type="term" value="P:sporulation resulting in formation of a cellular spore"/>
    <property type="evidence" value="ECO:0007669"/>
    <property type="project" value="UniProtKB-KW"/>
</dbReference>
<evidence type="ECO:0000256" key="1">
    <source>
        <dbReference type="ARBA" id="ARBA00004123"/>
    </source>
</evidence>
<dbReference type="InterPro" id="IPR037525">
    <property type="entry name" value="Velvet_dom"/>
</dbReference>
<proteinExistence type="predicted"/>
<evidence type="ECO:0000313" key="8">
    <source>
        <dbReference type="EMBL" id="OAA54125.1"/>
    </source>
</evidence>
<accession>A0A162I9L9</accession>
<evidence type="ECO:0000259" key="7">
    <source>
        <dbReference type="PROSITE" id="PS51821"/>
    </source>
</evidence>
<organism evidence="8 9">
    <name type="scientific">Niveomyces insectorum RCEF 264</name>
    <dbReference type="NCBI Taxonomy" id="1081102"/>
    <lineage>
        <taxon>Eukaryota</taxon>
        <taxon>Fungi</taxon>
        <taxon>Dikarya</taxon>
        <taxon>Ascomycota</taxon>
        <taxon>Pezizomycotina</taxon>
        <taxon>Sordariomycetes</taxon>
        <taxon>Hypocreomycetidae</taxon>
        <taxon>Hypocreales</taxon>
        <taxon>Cordycipitaceae</taxon>
        <taxon>Niveomyces</taxon>
    </lineage>
</organism>
<feature type="domain" description="Velvet" evidence="7">
    <location>
        <begin position="361"/>
        <end position="544"/>
    </location>
</feature>
<evidence type="ECO:0000256" key="6">
    <source>
        <dbReference type="SAM" id="MobiDB-lite"/>
    </source>
</evidence>
<dbReference type="EMBL" id="AZHD01000025">
    <property type="protein sequence ID" value="OAA54125.1"/>
    <property type="molecule type" value="Genomic_DNA"/>
</dbReference>
<dbReference type="Gene3D" id="2.60.40.3960">
    <property type="entry name" value="Velvet domain"/>
    <property type="match status" value="1"/>
</dbReference>
<feature type="compositionally biased region" description="Polar residues" evidence="6">
    <location>
        <begin position="342"/>
        <end position="354"/>
    </location>
</feature>
<feature type="region of interest" description="Disordered" evidence="6">
    <location>
        <begin position="323"/>
        <end position="354"/>
    </location>
</feature>
<dbReference type="STRING" id="1081102.A0A162I9L9"/>
<sequence length="585" mass="62667">MSTVVGYAPHSFGLPMGDTMARSHHGWSQDLYPPRQSGGSYYAQQQQQQQQQQENASAQPRERVQLPGPSALFSAAASAAALVTSSPSSASSPHSNNSVLPAAAASRESPPYSSAGRPATYYGGEYATPSPVGQTPPQLPAPHADAHGMPGPLALRTTVRGPDARFSPTQSPVSSVRSDDLDLASRFQQPHHHHQQQQQPQQQQPPLIPPQQPLPHLPTTPRYHSREPPAYHYQHHQHHQPPPPTSSPPVGIHQAKAAAAAYPTPNSRSSIYPPMHPSSPSVGAGRLPTASTSPRTEVKQMSITSLLSDEVAAAAAAAAASSAAPRSAVPPPPFQHHPTGHASATATTSKTPMLSPAQSVLVTSEYRIRVRQQPVAARSCGFGERDRRVIDPPPIVQLTIDDPDATPEEISMRLRFQFTVLHCSIWNETGEQDNSAMPEDYRQQRRLMGTLVSSPFVGQDEHGEEGCFFCFPDLSCRTPGSFRLKFALVVLDPLGMRAGGSSPIMATAMSDVFTVYNAKDFPGMQASTALTKRLKEQGCLISIKKGNEKTSAAHGRDESDGDDNDHDGAGDGAPAGKSRKRAKRA</sequence>
<reference evidence="8 9" key="1">
    <citation type="journal article" date="2016" name="Genome Biol. Evol.">
        <title>Divergent and convergent evolution of fungal pathogenicity.</title>
        <authorList>
            <person name="Shang Y."/>
            <person name="Xiao G."/>
            <person name="Zheng P."/>
            <person name="Cen K."/>
            <person name="Zhan S."/>
            <person name="Wang C."/>
        </authorList>
    </citation>
    <scope>NUCLEOTIDE SEQUENCE [LARGE SCALE GENOMIC DNA]</scope>
    <source>
        <strain evidence="8 9">RCEF 264</strain>
    </source>
</reference>